<dbReference type="EMBL" id="AVST01000035">
    <property type="protein sequence ID" value="ERH70958.1"/>
    <property type="molecule type" value="Genomic_DNA"/>
</dbReference>
<evidence type="ECO:0000256" key="1">
    <source>
        <dbReference type="SAM" id="Phobius"/>
    </source>
</evidence>
<accession>A0AAV3K2B6</accession>
<keyword evidence="1" id="KW-0472">Membrane</keyword>
<keyword evidence="1" id="KW-0812">Transmembrane</keyword>
<reference evidence="2 3" key="1">
    <citation type="submission" date="2013-08" db="EMBL/GenBank/DDBJ databases">
        <title>Study of Ammonical-Nitrogen removal by Nitrification Denitrification process using lab isolates.</title>
        <authorList>
            <person name="Khardenavis A.A."/>
            <person name="Pal R.R."/>
            <person name="Kapley A."/>
            <person name="Qureshi A."/>
            <person name="Purohit H.J."/>
        </authorList>
    </citation>
    <scope>NUCLEOTIDE SEQUENCE [LARGE SCALE GENOMIC DNA]</scope>
    <source>
        <strain evidence="2 3">EGD-HP18</strain>
    </source>
</reference>
<dbReference type="Gene3D" id="2.180.10.10">
    <property type="entry name" value="RHS repeat-associated core"/>
    <property type="match status" value="1"/>
</dbReference>
<evidence type="ECO:0008006" key="4">
    <source>
        <dbReference type="Google" id="ProtNLM"/>
    </source>
</evidence>
<comment type="caution">
    <text evidence="2">The sequence shown here is derived from an EMBL/GenBank/DDBJ whole genome shotgun (WGS) entry which is preliminary data.</text>
</comment>
<organism evidence="2 3">
    <name type="scientific">Acinetobacter baumannii EGD-HP18</name>
    <dbReference type="NCBI Taxonomy" id="1358412"/>
    <lineage>
        <taxon>Bacteria</taxon>
        <taxon>Pseudomonadati</taxon>
        <taxon>Pseudomonadota</taxon>
        <taxon>Gammaproteobacteria</taxon>
        <taxon>Moraxellales</taxon>
        <taxon>Moraxellaceae</taxon>
        <taxon>Acinetobacter</taxon>
        <taxon>Acinetobacter calcoaceticus/baumannii complex</taxon>
    </lineage>
</organism>
<dbReference type="PANTHER" id="PTHR32305:SF15">
    <property type="entry name" value="PROTEIN RHSA-RELATED"/>
    <property type="match status" value="1"/>
</dbReference>
<evidence type="ECO:0000313" key="2">
    <source>
        <dbReference type="EMBL" id="ERH70958.1"/>
    </source>
</evidence>
<gene>
    <name evidence="2" type="ORF">N173_14035</name>
</gene>
<dbReference type="InterPro" id="IPR022385">
    <property type="entry name" value="Rhs_assc_core"/>
</dbReference>
<keyword evidence="1" id="KW-1133">Transmembrane helix</keyword>
<name>A0AAV3K2B6_ACIBA</name>
<proteinExistence type="predicted"/>
<dbReference type="PANTHER" id="PTHR32305">
    <property type="match status" value="1"/>
</dbReference>
<dbReference type="NCBIfam" id="TIGR03696">
    <property type="entry name" value="Rhs_assc_core"/>
    <property type="match status" value="1"/>
</dbReference>
<dbReference type="AlphaFoldDB" id="A0AAV3K2B6"/>
<dbReference type="Proteomes" id="UP000016517">
    <property type="component" value="Unassembled WGS sequence"/>
</dbReference>
<dbReference type="InterPro" id="IPR050708">
    <property type="entry name" value="T6SS_VgrG/RHS"/>
</dbReference>
<protein>
    <recommendedName>
        <fullName evidence="4">RHS repeat-associated core domain protein</fullName>
    </recommendedName>
</protein>
<feature type="transmembrane region" description="Helical" evidence="1">
    <location>
        <begin position="199"/>
        <end position="219"/>
    </location>
</feature>
<evidence type="ECO:0000313" key="3">
    <source>
        <dbReference type="Proteomes" id="UP000016517"/>
    </source>
</evidence>
<sequence length="224" mass="25952">MTDYTGSIIWKAEYKAWGECKAEKAKSNFFENSEIISNNIRFQGQYFDKETGLHYNRNRYYSPYVGRFISKDPIGLLGGSNMYQYAPNPIVWIDPLSLTKIFNKKTTHIGTKTNIEYTVYQQEIDWDQKFTTRGEKTETNLDRALRGDAPRIKQLMAGHLLIYITQNKMQMGLYSNCLETAIVKIGPYQLFIRIDQNSILIILLIEMILMMIGTDIGTIEQIKS</sequence>